<dbReference type="PANTHER" id="PTHR30349:SF82">
    <property type="entry name" value="INTEGRASE_RECOMBINASE YOEC-RELATED"/>
    <property type="match status" value="1"/>
</dbReference>
<evidence type="ECO:0000313" key="3">
    <source>
        <dbReference type="EMBL" id="QHQ62981.1"/>
    </source>
</evidence>
<dbReference type="InterPro" id="IPR050090">
    <property type="entry name" value="Tyrosine_recombinase_XerCD"/>
</dbReference>
<reference evidence="3 4" key="1">
    <citation type="submission" date="2020-01" db="EMBL/GenBank/DDBJ databases">
        <title>Genome analysis of Anaerocolumna sp. CBA3638.</title>
        <authorList>
            <person name="Kim J."/>
            <person name="Roh S.W."/>
        </authorList>
    </citation>
    <scope>NUCLEOTIDE SEQUENCE [LARGE SCALE GENOMIC DNA]</scope>
    <source>
        <strain evidence="3 4">CBA3638</strain>
    </source>
</reference>
<dbReference type="PROSITE" id="PS51898">
    <property type="entry name" value="TYR_RECOMBINASE"/>
    <property type="match status" value="1"/>
</dbReference>
<dbReference type="SUPFAM" id="SSF56349">
    <property type="entry name" value="DNA breaking-rejoining enzymes"/>
    <property type="match status" value="1"/>
</dbReference>
<dbReference type="RefSeq" id="WP_161839803.1">
    <property type="nucleotide sequence ID" value="NZ_CP048000.1"/>
</dbReference>
<dbReference type="InterPro" id="IPR002104">
    <property type="entry name" value="Integrase_catalytic"/>
</dbReference>
<dbReference type="PANTHER" id="PTHR30349">
    <property type="entry name" value="PHAGE INTEGRASE-RELATED"/>
    <property type="match status" value="1"/>
</dbReference>
<evidence type="ECO:0000256" key="1">
    <source>
        <dbReference type="ARBA" id="ARBA00023172"/>
    </source>
</evidence>
<dbReference type="Gene3D" id="1.10.443.10">
    <property type="entry name" value="Intergrase catalytic core"/>
    <property type="match status" value="1"/>
</dbReference>
<sequence length="194" mass="22700">MNTTEPIKNQEELDSFKNYYTRKERNQRNQTLLTVGLNTALRISDILSLHWGDVYDFEKQVFREHIIITEQKTQKKSVVFMNESILHALRTYMGQIDQSTSVKQDNYILEGKNHQALSRTQAWRIIKKAAKACQIEGIISPHSLRKTFGYQAWKKGVTPILLMSIYNHSSFEITKRYLGIGQDERDDVFRNICI</sequence>
<dbReference type="GO" id="GO:0006310">
    <property type="term" value="P:DNA recombination"/>
    <property type="evidence" value="ECO:0007669"/>
    <property type="project" value="UniProtKB-KW"/>
</dbReference>
<dbReference type="InterPro" id="IPR013762">
    <property type="entry name" value="Integrase-like_cat_sf"/>
</dbReference>
<gene>
    <name evidence="3" type="ORF">Ana3638_21150</name>
</gene>
<dbReference type="InterPro" id="IPR011010">
    <property type="entry name" value="DNA_brk_join_enz"/>
</dbReference>
<dbReference type="GO" id="GO:0003677">
    <property type="term" value="F:DNA binding"/>
    <property type="evidence" value="ECO:0007669"/>
    <property type="project" value="InterPro"/>
</dbReference>
<name>A0A6P1TSN6_9FIRM</name>
<keyword evidence="1" id="KW-0233">DNA recombination</keyword>
<feature type="domain" description="Tyr recombinase" evidence="2">
    <location>
        <begin position="3"/>
        <end position="190"/>
    </location>
</feature>
<dbReference type="Pfam" id="PF00589">
    <property type="entry name" value="Phage_integrase"/>
    <property type="match status" value="1"/>
</dbReference>
<organism evidence="3 4">
    <name type="scientific">Anaerocolumna sedimenticola</name>
    <dbReference type="NCBI Taxonomy" id="2696063"/>
    <lineage>
        <taxon>Bacteria</taxon>
        <taxon>Bacillati</taxon>
        <taxon>Bacillota</taxon>
        <taxon>Clostridia</taxon>
        <taxon>Lachnospirales</taxon>
        <taxon>Lachnospiraceae</taxon>
        <taxon>Anaerocolumna</taxon>
    </lineage>
</organism>
<proteinExistence type="predicted"/>
<dbReference type="EMBL" id="CP048000">
    <property type="protein sequence ID" value="QHQ62981.1"/>
    <property type="molecule type" value="Genomic_DNA"/>
</dbReference>
<evidence type="ECO:0000259" key="2">
    <source>
        <dbReference type="PROSITE" id="PS51898"/>
    </source>
</evidence>
<keyword evidence="4" id="KW-1185">Reference proteome</keyword>
<dbReference type="AlphaFoldDB" id="A0A6P1TSN6"/>
<accession>A0A6P1TSN6</accession>
<dbReference type="GO" id="GO:0015074">
    <property type="term" value="P:DNA integration"/>
    <property type="evidence" value="ECO:0007669"/>
    <property type="project" value="InterPro"/>
</dbReference>
<protein>
    <submittedName>
        <fullName evidence="3">Tyrosine-type recombinase/integrase</fullName>
    </submittedName>
</protein>
<dbReference type="Proteomes" id="UP000464314">
    <property type="component" value="Chromosome"/>
</dbReference>
<evidence type="ECO:0000313" key="4">
    <source>
        <dbReference type="Proteomes" id="UP000464314"/>
    </source>
</evidence>
<dbReference type="KEGG" id="anr:Ana3638_21150"/>